<accession>A0A1Y0B2G0</accession>
<gene>
    <name evidence="1" type="ORF">AEK19_MT1382</name>
</gene>
<keyword evidence="1" id="KW-0496">Mitochondrion</keyword>
<evidence type="ECO:0000313" key="1">
    <source>
        <dbReference type="EMBL" id="ART31578.1"/>
    </source>
</evidence>
<proteinExistence type="predicted"/>
<name>A0A1Y0B2G0_9LAMI</name>
<protein>
    <submittedName>
        <fullName evidence="1">Uncharacterized protein</fullName>
    </submittedName>
</protein>
<organism evidence="1">
    <name type="scientific">Utricularia reniformis</name>
    <dbReference type="NCBI Taxonomy" id="192314"/>
    <lineage>
        <taxon>Eukaryota</taxon>
        <taxon>Viridiplantae</taxon>
        <taxon>Streptophyta</taxon>
        <taxon>Embryophyta</taxon>
        <taxon>Tracheophyta</taxon>
        <taxon>Spermatophyta</taxon>
        <taxon>Magnoliopsida</taxon>
        <taxon>eudicotyledons</taxon>
        <taxon>Gunneridae</taxon>
        <taxon>Pentapetalae</taxon>
        <taxon>asterids</taxon>
        <taxon>lamiids</taxon>
        <taxon>Lamiales</taxon>
        <taxon>Lentibulariaceae</taxon>
        <taxon>Utricularia</taxon>
    </lineage>
</organism>
<geneLocation type="mitochondrion" evidence="1"/>
<dbReference type="EMBL" id="KY774314">
    <property type="protein sequence ID" value="ART31578.1"/>
    <property type="molecule type" value="Genomic_DNA"/>
</dbReference>
<sequence>MDTSLCENSYTTSSMVWSPECSKSRVPNLIAIAFMNLFAHRSCDPRSEAGSDRHILLVNYLIGKNINTLNFLQSLSAGREREHRIGP</sequence>
<dbReference type="AlphaFoldDB" id="A0A1Y0B2G0"/>
<reference evidence="1" key="1">
    <citation type="submission" date="2017-03" db="EMBL/GenBank/DDBJ databases">
        <title>The mitochondrial genome of the carnivorous plant Utricularia reniformis (Lentibulariaceae): structure, comparative analysis and evolutionary landmarks.</title>
        <authorList>
            <person name="Silva S.R."/>
            <person name="Alvarenga D.O."/>
            <person name="Michael T.P."/>
            <person name="Miranda V.F.O."/>
            <person name="Varani A.M."/>
        </authorList>
    </citation>
    <scope>NUCLEOTIDE SEQUENCE</scope>
</reference>